<organism evidence="1 2">
    <name type="scientific">Quercus lobata</name>
    <name type="common">Valley oak</name>
    <dbReference type="NCBI Taxonomy" id="97700"/>
    <lineage>
        <taxon>Eukaryota</taxon>
        <taxon>Viridiplantae</taxon>
        <taxon>Streptophyta</taxon>
        <taxon>Embryophyta</taxon>
        <taxon>Tracheophyta</taxon>
        <taxon>Spermatophyta</taxon>
        <taxon>Magnoliopsida</taxon>
        <taxon>eudicotyledons</taxon>
        <taxon>Gunneridae</taxon>
        <taxon>Pentapetalae</taxon>
        <taxon>rosids</taxon>
        <taxon>fabids</taxon>
        <taxon>Fagales</taxon>
        <taxon>Fagaceae</taxon>
        <taxon>Quercus</taxon>
    </lineage>
</organism>
<evidence type="ECO:0000313" key="1">
    <source>
        <dbReference type="EnsemblPlants" id="QL11p027361:mrna"/>
    </source>
</evidence>
<reference evidence="1" key="2">
    <citation type="submission" date="2021-01" db="UniProtKB">
        <authorList>
            <consortium name="EnsemblPlants"/>
        </authorList>
    </citation>
    <scope>IDENTIFICATION</scope>
</reference>
<accession>A0A7N2MWR9</accession>
<proteinExistence type="predicted"/>
<reference evidence="1 2" key="1">
    <citation type="journal article" date="2016" name="G3 (Bethesda)">
        <title>First Draft Assembly and Annotation of the Genome of a California Endemic Oak Quercus lobata Nee (Fagaceae).</title>
        <authorList>
            <person name="Sork V.L."/>
            <person name="Fitz-Gibbon S.T."/>
            <person name="Puiu D."/>
            <person name="Crepeau M."/>
            <person name="Gugger P.F."/>
            <person name="Sherman R."/>
            <person name="Stevens K."/>
            <person name="Langley C.H."/>
            <person name="Pellegrini M."/>
            <person name="Salzberg S.L."/>
        </authorList>
    </citation>
    <scope>NUCLEOTIDE SEQUENCE [LARGE SCALE GENOMIC DNA]</scope>
    <source>
        <strain evidence="1 2">cv. SW786</strain>
    </source>
</reference>
<dbReference type="Gramene" id="QL11p027361:mrna">
    <property type="protein sequence ID" value="QL11p027361:mrna"/>
    <property type="gene ID" value="QL11p027361"/>
</dbReference>
<dbReference type="AlphaFoldDB" id="A0A7N2MWR9"/>
<protein>
    <submittedName>
        <fullName evidence="1">Uncharacterized protein</fullName>
    </submittedName>
</protein>
<sequence length="285" mass="32491">MSTRSGRLFRGKLSDCEQDEVPKAEKEDWRQTSIFQMLVHCGNQAKKLIIDGGSCMNVVSSSMVERLKLLVEPHPQPYKVAWIDNTPIPLYISFMHILLGRPWLFDRNVKHYGGENTYALIVGKKEVVFKSMTLAEMDKFKVSKPKVFEGKDLEAKNYGVAIEATKIKPDQPIEVPQIPADFFKDCTDLSLKDLSKPLCPMHEYSIDFFKGTSCLVSNIGDAELKIDASDQGKLEVMQQDSKEMETVDEVVEIERAAYQNYKEEVKTITQKSSQFSLYYLLLLLN</sequence>
<dbReference type="EnsemblPlants" id="QL11p027361:mrna">
    <property type="protein sequence ID" value="QL11p027361:mrna"/>
    <property type="gene ID" value="QL11p027361"/>
</dbReference>
<evidence type="ECO:0000313" key="2">
    <source>
        <dbReference type="Proteomes" id="UP000594261"/>
    </source>
</evidence>
<name>A0A7N2MWR9_QUELO</name>
<dbReference type="Proteomes" id="UP000594261">
    <property type="component" value="Chromosome 11"/>
</dbReference>
<keyword evidence="2" id="KW-1185">Reference proteome</keyword>
<dbReference type="CDD" id="cd00303">
    <property type="entry name" value="retropepsin_like"/>
    <property type="match status" value="1"/>
</dbReference>
<dbReference type="EMBL" id="LRBV02000011">
    <property type="status" value="NOT_ANNOTATED_CDS"/>
    <property type="molecule type" value="Genomic_DNA"/>
</dbReference>
<dbReference type="InParanoid" id="A0A7N2MWR9"/>
<dbReference type="PANTHER" id="PTHR35046">
    <property type="entry name" value="ZINC KNUCKLE (CCHC-TYPE) FAMILY PROTEIN"/>
    <property type="match status" value="1"/>
</dbReference>
<dbReference type="PANTHER" id="PTHR35046:SF26">
    <property type="entry name" value="RNA-DIRECTED DNA POLYMERASE"/>
    <property type="match status" value="1"/>
</dbReference>